<name>A0AAE0TLV1_9PEZI</name>
<keyword evidence="5" id="KW-1185">Reference proteome</keyword>
<dbReference type="AlphaFoldDB" id="A0AAE0TLV1"/>
<dbReference type="PANTHER" id="PTHR42748:SF26">
    <property type="entry name" value="NMRA-LIKE DOMAIN-CONTAINING PROTEIN"/>
    <property type="match status" value="1"/>
</dbReference>
<protein>
    <recommendedName>
        <fullName evidence="3">NmrA-like domain-containing protein</fullName>
    </recommendedName>
</protein>
<dbReference type="Pfam" id="PF05368">
    <property type="entry name" value="NmrA"/>
    <property type="match status" value="1"/>
</dbReference>
<comment type="caution">
    <text evidence="4">The sequence shown here is derived from an EMBL/GenBank/DDBJ whole genome shotgun (WGS) entry which is preliminary data.</text>
</comment>
<dbReference type="GO" id="GO:0005634">
    <property type="term" value="C:nucleus"/>
    <property type="evidence" value="ECO:0007669"/>
    <property type="project" value="TreeGrafter"/>
</dbReference>
<evidence type="ECO:0000313" key="5">
    <source>
        <dbReference type="Proteomes" id="UP001274830"/>
    </source>
</evidence>
<dbReference type="SUPFAM" id="SSF51735">
    <property type="entry name" value="NAD(P)-binding Rossmann-fold domains"/>
    <property type="match status" value="1"/>
</dbReference>
<comment type="similarity">
    <text evidence="1">Belongs to the NmrA-type oxidoreductase family.</text>
</comment>
<dbReference type="Gene3D" id="3.90.25.10">
    <property type="entry name" value="UDP-galactose 4-epimerase, domain 1"/>
    <property type="match status" value="1"/>
</dbReference>
<dbReference type="InterPro" id="IPR008030">
    <property type="entry name" value="NmrA-like"/>
</dbReference>
<proteinExistence type="inferred from homology"/>
<dbReference type="InterPro" id="IPR036291">
    <property type="entry name" value="NAD(P)-bd_dom_sf"/>
</dbReference>
<organism evidence="4 5">
    <name type="scientific">Recurvomyces mirabilis</name>
    <dbReference type="NCBI Taxonomy" id="574656"/>
    <lineage>
        <taxon>Eukaryota</taxon>
        <taxon>Fungi</taxon>
        <taxon>Dikarya</taxon>
        <taxon>Ascomycota</taxon>
        <taxon>Pezizomycotina</taxon>
        <taxon>Dothideomycetes</taxon>
        <taxon>Dothideomycetidae</taxon>
        <taxon>Mycosphaerellales</taxon>
        <taxon>Teratosphaeriaceae</taxon>
        <taxon>Recurvomyces</taxon>
    </lineage>
</organism>
<dbReference type="InterPro" id="IPR051164">
    <property type="entry name" value="NmrA-like_oxidored"/>
</dbReference>
<keyword evidence="2" id="KW-0521">NADP</keyword>
<dbReference type="Gene3D" id="3.40.50.720">
    <property type="entry name" value="NAD(P)-binding Rossmann-like Domain"/>
    <property type="match status" value="1"/>
</dbReference>
<evidence type="ECO:0000256" key="2">
    <source>
        <dbReference type="ARBA" id="ARBA00022857"/>
    </source>
</evidence>
<dbReference type="PANTHER" id="PTHR42748">
    <property type="entry name" value="NITROGEN METABOLITE REPRESSION PROTEIN NMRA FAMILY MEMBER"/>
    <property type="match status" value="1"/>
</dbReference>
<accession>A0AAE0TLV1</accession>
<gene>
    <name evidence="4" type="ORF">LTR78_010906</name>
</gene>
<dbReference type="Proteomes" id="UP001274830">
    <property type="component" value="Unassembled WGS sequence"/>
</dbReference>
<feature type="domain" description="NmrA-like" evidence="3">
    <location>
        <begin position="1"/>
        <end position="295"/>
    </location>
</feature>
<sequence length="336" mass="37015">MTKLLVVVGATGMQGGSVINWFQQHESTWRIRGLTRDPSSAAASDLAKSGIEMVKADLFDLDSLQAAFRGANYIFAFTDFGALMKGALARFQAGEIAAPIGAETYRLEASQGRNIADAAATVPELERLVFSTEPNVKRLSGGKYEHVYHFDAKAAGLEYMLGLDALKGKVSAVMLGVFVASVKKIQHLWGLKMVDRIAVWSPPFEADLPLPWVDVQRDLGSFVEALIRTSAPTQVFVVSEWLSGQQWLDQWTKVTGVQARYEAGMSLHERVDKDPTGLSLHFSQTMRYIEDFGYTCGDPSVLMPEELEAKGCSVHRTGVADYIDRESWSEIVRQAS</sequence>
<evidence type="ECO:0000256" key="1">
    <source>
        <dbReference type="ARBA" id="ARBA00006328"/>
    </source>
</evidence>
<dbReference type="EMBL" id="JAUTXT010000098">
    <property type="protein sequence ID" value="KAK3669209.1"/>
    <property type="molecule type" value="Genomic_DNA"/>
</dbReference>
<reference evidence="4" key="1">
    <citation type="submission" date="2023-07" db="EMBL/GenBank/DDBJ databases">
        <title>Black Yeasts Isolated from many extreme environments.</title>
        <authorList>
            <person name="Coleine C."/>
            <person name="Stajich J.E."/>
            <person name="Selbmann L."/>
        </authorList>
    </citation>
    <scope>NUCLEOTIDE SEQUENCE</scope>
    <source>
        <strain evidence="4">CCFEE 5485</strain>
    </source>
</reference>
<evidence type="ECO:0000259" key="3">
    <source>
        <dbReference type="Pfam" id="PF05368"/>
    </source>
</evidence>
<evidence type="ECO:0000313" key="4">
    <source>
        <dbReference type="EMBL" id="KAK3669209.1"/>
    </source>
</evidence>